<sequence>MNAADNHNIIDTSIPHPARRYNFWLGGKDNFAADRESAARIAAAFATVEDAAVENWRFMRRAVKHFSERGFDQFLDIGCGIPVSPTVHEIAKDARVVYADNDPLVMAHSRALRTGDFVSYIEADLRDPDTILADPALEIFDFTRPIVLLLVAVVHFLTDDDDPYGNVAKLIGALPPGSIVVLSSGDETLHQFDGTADSANGRFRARSKDEVLRFVDGLDISEPGIRSVVEWFPEVEPVPESSAVEVSAYGVIATVPKNSDKIRGLNENG</sequence>
<dbReference type="RefSeq" id="WP_203837435.1">
    <property type="nucleotide sequence ID" value="NZ_BAAATV010000007.1"/>
</dbReference>
<gene>
    <name evidence="1" type="ORF">Ahu01nite_033670</name>
</gene>
<evidence type="ECO:0000313" key="2">
    <source>
        <dbReference type="Proteomes" id="UP000603200"/>
    </source>
</evidence>
<dbReference type="SUPFAM" id="SSF53335">
    <property type="entry name" value="S-adenosyl-L-methionine-dependent methyltransferases"/>
    <property type="match status" value="1"/>
</dbReference>
<keyword evidence="2" id="KW-1185">Reference proteome</keyword>
<reference evidence="1 2" key="1">
    <citation type="submission" date="2021-01" db="EMBL/GenBank/DDBJ databases">
        <title>Whole genome shotgun sequence of Actinoplanes humidus NBRC 14915.</title>
        <authorList>
            <person name="Komaki H."/>
            <person name="Tamura T."/>
        </authorList>
    </citation>
    <scope>NUCLEOTIDE SEQUENCE [LARGE SCALE GENOMIC DNA]</scope>
    <source>
        <strain evidence="1 2">NBRC 14915</strain>
    </source>
</reference>
<organism evidence="1 2">
    <name type="scientific">Winogradskya humida</name>
    <dbReference type="NCBI Taxonomy" id="113566"/>
    <lineage>
        <taxon>Bacteria</taxon>
        <taxon>Bacillati</taxon>
        <taxon>Actinomycetota</taxon>
        <taxon>Actinomycetes</taxon>
        <taxon>Micromonosporales</taxon>
        <taxon>Micromonosporaceae</taxon>
        <taxon>Winogradskya</taxon>
    </lineage>
</organism>
<proteinExistence type="predicted"/>
<dbReference type="InterPro" id="IPR029063">
    <property type="entry name" value="SAM-dependent_MTases_sf"/>
</dbReference>
<dbReference type="Gene3D" id="3.40.50.150">
    <property type="entry name" value="Vaccinia Virus protein VP39"/>
    <property type="match status" value="1"/>
</dbReference>
<dbReference type="Proteomes" id="UP000603200">
    <property type="component" value="Unassembled WGS sequence"/>
</dbReference>
<dbReference type="PIRSF" id="PIRSF017393">
    <property type="entry name" value="MTase_SAV2177"/>
    <property type="match status" value="1"/>
</dbReference>
<evidence type="ECO:0008006" key="3">
    <source>
        <dbReference type="Google" id="ProtNLM"/>
    </source>
</evidence>
<name>A0ABQ3ZNV9_9ACTN</name>
<dbReference type="Pfam" id="PF04672">
    <property type="entry name" value="Methyltransf_19"/>
    <property type="match status" value="1"/>
</dbReference>
<dbReference type="EMBL" id="BOMN01000040">
    <property type="protein sequence ID" value="GIE20265.1"/>
    <property type="molecule type" value="Genomic_DNA"/>
</dbReference>
<protein>
    <recommendedName>
        <fullName evidence="3">S-adenosyl methyltransferase</fullName>
    </recommendedName>
</protein>
<dbReference type="CDD" id="cd02440">
    <property type="entry name" value="AdoMet_MTases"/>
    <property type="match status" value="1"/>
</dbReference>
<accession>A0ABQ3ZNV9</accession>
<dbReference type="InterPro" id="IPR006764">
    <property type="entry name" value="SAM_dep_MeTrfase_SAV2177_type"/>
</dbReference>
<evidence type="ECO:0000313" key="1">
    <source>
        <dbReference type="EMBL" id="GIE20265.1"/>
    </source>
</evidence>
<comment type="caution">
    <text evidence="1">The sequence shown here is derived from an EMBL/GenBank/DDBJ whole genome shotgun (WGS) entry which is preliminary data.</text>
</comment>